<dbReference type="Pfam" id="PF14900">
    <property type="entry name" value="DUF4493"/>
    <property type="match status" value="1"/>
</dbReference>
<accession>A0A315Z5K4</accession>
<sequence length="612" mass="67884">MKQTFYKWLTIVCIAFLITNVSCQNEEVIDQYLSGDITLNLKMGNENKITQSRLSSEVSTDDFSILINLVGSEDTTAFYPRYVDMPSSITLRQGGYILSAYSGTEQSASFENPVYYGETEFEVTASNETAVSVECLLSNAKVRVSFTEDAITRYPDIYATINHGIDTLIYTQGENQAGYFGLSDNDSIYLDMTIYYTENDVLETYEKSYEGVKANDFYSITINASLDGQASVGVSIGDENVIEDEIILGEETEILTWSNYFGDIDKDEEVFSLIESINGGYILAGYKQGDAWLFKLDEKGELLWEQEQLSGDEIRGIAEDDLGNILIVGVTSTLGNGEDDILFAKLDHDGNIVWEKTFGGDYNDIAFSIEKSKDDNYFIVGSKEVEHNEYDLWVMKIDSEGNLIWEYTSSILGGFTGAQSISENTEYDLFISGYTNKNNLVISKLNSDGVLIWEKVFNDTVFFSNPGGMTHKASLIVSSEGYIYWVGNKWSNNNIDFWLLKLDSSNNVLWETSIGGGGSDYGNSVTEDVDGSLLLVGRTYSKGAGSTDAWVIKVDTEGNLLWDITYGNTSLDAANDVIKSKGGEIVTVGYTRVPDTGDNQAWVLKLNESGEL</sequence>
<dbReference type="SUPFAM" id="SSF50998">
    <property type="entry name" value="Quinoprotein alcohol dehydrogenase-like"/>
    <property type="match status" value="1"/>
</dbReference>
<reference evidence="1 2" key="1">
    <citation type="submission" date="2018-03" db="EMBL/GenBank/DDBJ databases">
        <title>Genomic Encyclopedia of Archaeal and Bacterial Type Strains, Phase II (KMG-II): from individual species to whole genera.</title>
        <authorList>
            <person name="Goeker M."/>
        </authorList>
    </citation>
    <scope>NUCLEOTIDE SEQUENCE [LARGE SCALE GENOMIC DNA]</scope>
    <source>
        <strain evidence="1 2">DSM 28229</strain>
    </source>
</reference>
<name>A0A315Z5K4_SEDFL</name>
<comment type="caution">
    <text evidence="1">The sequence shown here is derived from an EMBL/GenBank/DDBJ whole genome shotgun (WGS) entry which is preliminary data.</text>
</comment>
<keyword evidence="2" id="KW-1185">Reference proteome</keyword>
<dbReference type="InterPro" id="IPR027840">
    <property type="entry name" value="DUF4493"/>
</dbReference>
<dbReference type="EMBL" id="QGDO01000006">
    <property type="protein sequence ID" value="PWJ39183.1"/>
    <property type="molecule type" value="Genomic_DNA"/>
</dbReference>
<dbReference type="PANTHER" id="PTHR42754:SF1">
    <property type="entry name" value="LIPOPROTEIN"/>
    <property type="match status" value="1"/>
</dbReference>
<dbReference type="AlphaFoldDB" id="A0A315Z5K4"/>
<dbReference type="PANTHER" id="PTHR42754">
    <property type="entry name" value="ENDOGLUCANASE"/>
    <property type="match status" value="1"/>
</dbReference>
<organism evidence="1 2">
    <name type="scientific">Sediminitomix flava</name>
    <dbReference type="NCBI Taxonomy" id="379075"/>
    <lineage>
        <taxon>Bacteria</taxon>
        <taxon>Pseudomonadati</taxon>
        <taxon>Bacteroidota</taxon>
        <taxon>Cytophagia</taxon>
        <taxon>Cytophagales</taxon>
        <taxon>Flammeovirgaceae</taxon>
        <taxon>Sediminitomix</taxon>
    </lineage>
</organism>
<evidence type="ECO:0000313" key="2">
    <source>
        <dbReference type="Proteomes" id="UP000245535"/>
    </source>
</evidence>
<dbReference type="Proteomes" id="UP000245535">
    <property type="component" value="Unassembled WGS sequence"/>
</dbReference>
<gene>
    <name evidence="1" type="ORF">BC781_10684</name>
</gene>
<dbReference type="InterPro" id="IPR011047">
    <property type="entry name" value="Quinoprotein_ADH-like_sf"/>
</dbReference>
<dbReference type="RefSeq" id="WP_109620986.1">
    <property type="nucleotide sequence ID" value="NZ_QGDO01000006.1"/>
</dbReference>
<proteinExistence type="predicted"/>
<evidence type="ECO:0000313" key="1">
    <source>
        <dbReference type="EMBL" id="PWJ39183.1"/>
    </source>
</evidence>
<protein>
    <submittedName>
        <fullName evidence="1">Uncharacterized protein DUF4493</fullName>
    </submittedName>
</protein>
<dbReference type="OrthoDB" id="1523346at2"/>